<feature type="compositionally biased region" description="Basic residues" evidence="1">
    <location>
        <begin position="92"/>
        <end position="102"/>
    </location>
</feature>
<evidence type="ECO:0000313" key="2">
    <source>
        <dbReference type="EMBL" id="CAI2363759.1"/>
    </source>
</evidence>
<feature type="compositionally biased region" description="Polar residues" evidence="1">
    <location>
        <begin position="103"/>
        <end position="114"/>
    </location>
</feature>
<accession>A0AAD1UBG6</accession>
<dbReference type="EMBL" id="CAMPGE010004908">
    <property type="protein sequence ID" value="CAI2363759.1"/>
    <property type="molecule type" value="Genomic_DNA"/>
</dbReference>
<name>A0AAD1UBG6_EUPCR</name>
<protein>
    <submittedName>
        <fullName evidence="2">Uncharacterized protein</fullName>
    </submittedName>
</protein>
<keyword evidence="3" id="KW-1185">Reference proteome</keyword>
<dbReference type="AlphaFoldDB" id="A0AAD1UBG6"/>
<organism evidence="2 3">
    <name type="scientific">Euplotes crassus</name>
    <dbReference type="NCBI Taxonomy" id="5936"/>
    <lineage>
        <taxon>Eukaryota</taxon>
        <taxon>Sar</taxon>
        <taxon>Alveolata</taxon>
        <taxon>Ciliophora</taxon>
        <taxon>Intramacronucleata</taxon>
        <taxon>Spirotrichea</taxon>
        <taxon>Hypotrichia</taxon>
        <taxon>Euplotida</taxon>
        <taxon>Euplotidae</taxon>
        <taxon>Moneuplotes</taxon>
    </lineage>
</organism>
<feature type="region of interest" description="Disordered" evidence="1">
    <location>
        <begin position="91"/>
        <end position="150"/>
    </location>
</feature>
<sequence>MSKQEFNAQFWSKIQTKVRKDLNEGMEQGKYLSFNYPVINFTEKDKFPSMWGILYNEIYNNEKLSPKKMMQKYKQYQAFEFEINENLSQGKKLPRRMSKKHASNNFQSRRSISFATRISKKKKNTNKSKRLKPDLKKSNYSTDSRNPSHKNVACIQDDSIVKEDMRAGSPMINSLDKKRKRLESHMPNKMDSINSEDSQPTPIDEVEDTSILNLELSKVQRTSLPKNKGFTRKNSLVKRKMHLPRTKKNLEFKQINSTQHHFRPHSRDNDNKSLKIFRGKELARINKMRDFNIRRGTISFKSQQHNHRSLDSRYRTLTQDTIYDSFIKDTNCKLIQLKQRHLAQPVALKQKFLETHSSHFSKEISKIFTLKDSTPVERRPLTKLRGKSKNFSKLEQFDIKDLLQKGSIPISQKHKSLGIKPWLADSTNKLTYFTTKHQVSPGP</sequence>
<feature type="compositionally biased region" description="Basic residues" evidence="1">
    <location>
        <begin position="118"/>
        <end position="130"/>
    </location>
</feature>
<reference evidence="2" key="1">
    <citation type="submission" date="2023-07" db="EMBL/GenBank/DDBJ databases">
        <authorList>
            <consortium name="AG Swart"/>
            <person name="Singh M."/>
            <person name="Singh A."/>
            <person name="Seah K."/>
            <person name="Emmerich C."/>
        </authorList>
    </citation>
    <scope>NUCLEOTIDE SEQUENCE</scope>
    <source>
        <strain evidence="2">DP1</strain>
    </source>
</reference>
<evidence type="ECO:0000256" key="1">
    <source>
        <dbReference type="SAM" id="MobiDB-lite"/>
    </source>
</evidence>
<evidence type="ECO:0000313" key="3">
    <source>
        <dbReference type="Proteomes" id="UP001295684"/>
    </source>
</evidence>
<proteinExistence type="predicted"/>
<comment type="caution">
    <text evidence="2">The sequence shown here is derived from an EMBL/GenBank/DDBJ whole genome shotgun (WGS) entry which is preliminary data.</text>
</comment>
<gene>
    <name evidence="2" type="ORF">ECRASSUSDP1_LOCUS5096</name>
</gene>
<dbReference type="Proteomes" id="UP001295684">
    <property type="component" value="Unassembled WGS sequence"/>
</dbReference>